<protein>
    <submittedName>
        <fullName evidence="4">M20/M25/M40 family metallo-hydrolase</fullName>
    </submittedName>
</protein>
<dbReference type="SUPFAM" id="SSF53187">
    <property type="entry name" value="Zn-dependent exopeptidases"/>
    <property type="match status" value="1"/>
</dbReference>
<dbReference type="Proteomes" id="UP001203284">
    <property type="component" value="Unassembled WGS sequence"/>
</dbReference>
<keyword evidence="5" id="KW-1185">Reference proteome</keyword>
<accession>A0ABT0D703</accession>
<dbReference type="PANTHER" id="PTHR43808:SF25">
    <property type="entry name" value="PEPTIDASE M20 DIMERISATION DOMAIN-CONTAINING PROTEIN"/>
    <property type="match status" value="1"/>
</dbReference>
<keyword evidence="1" id="KW-0479">Metal-binding</keyword>
<proteinExistence type="predicted"/>
<evidence type="ECO:0000256" key="1">
    <source>
        <dbReference type="ARBA" id="ARBA00022723"/>
    </source>
</evidence>
<organism evidence="4 5">
    <name type="scientific">Ancylobacter crimeensis</name>
    <dbReference type="NCBI Taxonomy" id="2579147"/>
    <lineage>
        <taxon>Bacteria</taxon>
        <taxon>Pseudomonadati</taxon>
        <taxon>Pseudomonadota</taxon>
        <taxon>Alphaproteobacteria</taxon>
        <taxon>Hyphomicrobiales</taxon>
        <taxon>Xanthobacteraceae</taxon>
        <taxon>Ancylobacter</taxon>
    </lineage>
</organism>
<dbReference type="InterPro" id="IPR011650">
    <property type="entry name" value="Peptidase_M20_dimer"/>
</dbReference>
<dbReference type="Pfam" id="PF07687">
    <property type="entry name" value="M20_dimer"/>
    <property type="match status" value="1"/>
</dbReference>
<dbReference type="SUPFAM" id="SSF55031">
    <property type="entry name" value="Bacterial exopeptidase dimerisation domain"/>
    <property type="match status" value="1"/>
</dbReference>
<dbReference type="Pfam" id="PF01546">
    <property type="entry name" value="Peptidase_M20"/>
    <property type="match status" value="1"/>
</dbReference>
<dbReference type="Gene3D" id="3.40.630.10">
    <property type="entry name" value="Zn peptidases"/>
    <property type="match status" value="2"/>
</dbReference>
<evidence type="ECO:0000256" key="2">
    <source>
        <dbReference type="ARBA" id="ARBA00022801"/>
    </source>
</evidence>
<dbReference type="EMBL" id="JALKCH010000002">
    <property type="protein sequence ID" value="MCK0195712.1"/>
    <property type="molecule type" value="Genomic_DNA"/>
</dbReference>
<feature type="domain" description="Peptidase M20 dimerisation" evidence="3">
    <location>
        <begin position="184"/>
        <end position="295"/>
    </location>
</feature>
<keyword evidence="2" id="KW-0378">Hydrolase</keyword>
<dbReference type="InterPro" id="IPR050072">
    <property type="entry name" value="Peptidase_M20A"/>
</dbReference>
<evidence type="ECO:0000313" key="5">
    <source>
        <dbReference type="Proteomes" id="UP001203284"/>
    </source>
</evidence>
<evidence type="ECO:0000313" key="4">
    <source>
        <dbReference type="EMBL" id="MCK0195712.1"/>
    </source>
</evidence>
<comment type="caution">
    <text evidence="4">The sequence shown here is derived from an EMBL/GenBank/DDBJ whole genome shotgun (WGS) entry which is preliminary data.</text>
</comment>
<dbReference type="RefSeq" id="WP_247026163.1">
    <property type="nucleotide sequence ID" value="NZ_JALKCH010000002.1"/>
</dbReference>
<dbReference type="InterPro" id="IPR036264">
    <property type="entry name" value="Bact_exopeptidase_dim_dom"/>
</dbReference>
<dbReference type="PANTHER" id="PTHR43808">
    <property type="entry name" value="ACETYLORNITHINE DEACETYLASE"/>
    <property type="match status" value="1"/>
</dbReference>
<name>A0ABT0D703_9HYPH</name>
<reference evidence="4 5" key="1">
    <citation type="submission" date="2022-04" db="EMBL/GenBank/DDBJ databases">
        <authorList>
            <person name="Grouzdev D.S."/>
            <person name="Pantiukh K.S."/>
            <person name="Krutkina M.S."/>
        </authorList>
    </citation>
    <scope>NUCLEOTIDE SEQUENCE [LARGE SCALE GENOMIC DNA]</scope>
    <source>
        <strain evidence="4 5">6x-1</strain>
    </source>
</reference>
<evidence type="ECO:0000259" key="3">
    <source>
        <dbReference type="Pfam" id="PF07687"/>
    </source>
</evidence>
<dbReference type="InterPro" id="IPR002933">
    <property type="entry name" value="Peptidase_M20"/>
</dbReference>
<dbReference type="Gene3D" id="3.30.70.360">
    <property type="match status" value="1"/>
</dbReference>
<sequence length="412" mass="44434">MTVMDIRSAALGLVSRRDLVDLTSELVAIPSFKGQETPLAHHVAAWCGERGYEVELDEVEPGRFQVIATLRGSGGGRSLMFNGHLDTNSLTRGWERDPFAGWVEGDRVYGHGAQNMKGGLATFMVAAEAVRRSGARLSGDLVLAFVVGETQGGEGMNHLMNRGFRTDMAVITEPFGADNIATIHSGIMHFAIHVIGRSGHLSQVENTVHAVNKMAKVLLALDGIRFSCEPYPPLPALPRLNVGSIIGGRGETYRSEPPYIPDMCTIVVDVHFVPTQTVEGVLDDVRAVLDGLKAEDPDFEYRIEMPVPDFIEGRRRLVMEPVDLPVDSPVVQALAKAYEELEGHPPKTIGAILPTAYSACDTSWLCKAGISAVNYGPTAAFAAGGPEGAYVVLSEMEKVARVLTLTALDVCR</sequence>
<gene>
    <name evidence="4" type="ORF">MWN34_02180</name>
</gene>